<evidence type="ECO:0000313" key="2">
    <source>
        <dbReference type="Proteomes" id="UP000756530"/>
    </source>
</evidence>
<sequence length="140" mass="14957">MRTDNRLSRVLHALLHLDGMDRPATSDEMGHMLNTNPAVVRRIMGGLRDAGFVTSVKGHGGGWTLTRSLSEITLLQVYDALGEPTLFALGPSEDAPSCLLERAANEALGDALQTAQTLFREELSGVTVADLATTANAQRA</sequence>
<gene>
    <name evidence="1" type="ORF">KJP28_07025</name>
</gene>
<proteinExistence type="predicted"/>
<keyword evidence="2" id="KW-1185">Reference proteome</keyword>
<dbReference type="RefSeq" id="WP_218391862.1">
    <property type="nucleotide sequence ID" value="NZ_JAHUZE010000002.1"/>
</dbReference>
<dbReference type="PANTHER" id="PTHR33221">
    <property type="entry name" value="WINGED HELIX-TURN-HELIX TRANSCRIPTIONAL REGULATOR, RRF2 FAMILY"/>
    <property type="match status" value="1"/>
</dbReference>
<dbReference type="PANTHER" id="PTHR33221:SF15">
    <property type="entry name" value="HTH-TYPE TRANSCRIPTIONAL REGULATOR YWGB-RELATED"/>
    <property type="match status" value="1"/>
</dbReference>
<dbReference type="EMBL" id="JAHUZE010000002">
    <property type="protein sequence ID" value="MBV7378675.1"/>
    <property type="molecule type" value="Genomic_DNA"/>
</dbReference>
<dbReference type="InterPro" id="IPR000944">
    <property type="entry name" value="Tscrpt_reg_Rrf2"/>
</dbReference>
<evidence type="ECO:0000313" key="1">
    <source>
        <dbReference type="EMBL" id="MBV7378675.1"/>
    </source>
</evidence>
<comment type="caution">
    <text evidence="1">The sequence shown here is derived from an EMBL/GenBank/DDBJ whole genome shotgun (WGS) entry which is preliminary data.</text>
</comment>
<dbReference type="Proteomes" id="UP000756530">
    <property type="component" value="Unassembled WGS sequence"/>
</dbReference>
<accession>A0ABS6T103</accession>
<protein>
    <submittedName>
        <fullName evidence="1">Rrf2 family transcriptional regulator</fullName>
    </submittedName>
</protein>
<dbReference type="PROSITE" id="PS51197">
    <property type="entry name" value="HTH_RRF2_2"/>
    <property type="match status" value="1"/>
</dbReference>
<name>A0ABS6T103_9RHOB</name>
<dbReference type="Pfam" id="PF02082">
    <property type="entry name" value="Rrf2"/>
    <property type="match status" value="1"/>
</dbReference>
<reference evidence="1 2" key="1">
    <citation type="submission" date="2021-05" db="EMBL/GenBank/DDBJ databases">
        <title>Culturable bacteria isolated from Daya Bay.</title>
        <authorList>
            <person name="Zheng W."/>
            <person name="Yu S."/>
            <person name="Huang Y."/>
        </authorList>
    </citation>
    <scope>NUCLEOTIDE SEQUENCE [LARGE SCALE GENOMIC DNA]</scope>
    <source>
        <strain evidence="1 2">DP4N28-5</strain>
    </source>
</reference>
<organism evidence="1 2">
    <name type="scientific">Maritimibacter dapengensis</name>
    <dbReference type="NCBI Taxonomy" id="2836868"/>
    <lineage>
        <taxon>Bacteria</taxon>
        <taxon>Pseudomonadati</taxon>
        <taxon>Pseudomonadota</taxon>
        <taxon>Alphaproteobacteria</taxon>
        <taxon>Rhodobacterales</taxon>
        <taxon>Roseobacteraceae</taxon>
        <taxon>Maritimibacter</taxon>
    </lineage>
</organism>